<evidence type="ECO:0000256" key="7">
    <source>
        <dbReference type="ARBA" id="ARBA00022840"/>
    </source>
</evidence>
<name>A0A6U5BLZ8_HEMAN</name>
<dbReference type="EMBL" id="HBFX01051553">
    <property type="protein sequence ID" value="CAD8980062.1"/>
    <property type="molecule type" value="Transcribed_RNA"/>
</dbReference>
<organism evidence="12">
    <name type="scientific">Hemiselmis andersenii</name>
    <name type="common">Cryptophyte alga</name>
    <dbReference type="NCBI Taxonomy" id="464988"/>
    <lineage>
        <taxon>Eukaryota</taxon>
        <taxon>Cryptophyceae</taxon>
        <taxon>Cryptomonadales</taxon>
        <taxon>Hemiselmidaceae</taxon>
        <taxon>Hemiselmis</taxon>
    </lineage>
</organism>
<evidence type="ECO:0000256" key="8">
    <source>
        <dbReference type="ARBA" id="ARBA00030409"/>
    </source>
</evidence>
<evidence type="ECO:0000256" key="2">
    <source>
        <dbReference type="ARBA" id="ARBA00010190"/>
    </source>
</evidence>
<evidence type="ECO:0000256" key="5">
    <source>
        <dbReference type="ARBA" id="ARBA00022741"/>
    </source>
</evidence>
<keyword evidence="6" id="KW-0658">Purine biosynthesis</keyword>
<protein>
    <recommendedName>
        <fullName evidence="10">Phosphoribosylaminoimidazole-succinocarboxamide synthase, chloroplastic</fullName>
        <ecNumber evidence="3">6.3.2.6</ecNumber>
    </recommendedName>
    <alternativeName>
        <fullName evidence="8">SAICAR synthetase</fullName>
    </alternativeName>
</protein>
<comment type="catalytic activity">
    <reaction evidence="9">
        <text>5-amino-1-(5-phospho-D-ribosyl)imidazole-4-carboxylate + L-aspartate + ATP = (2S)-2-[5-amino-1-(5-phospho-beta-D-ribosyl)imidazole-4-carboxamido]succinate + ADP + phosphate + 2 H(+)</text>
        <dbReference type="Rhea" id="RHEA:22628"/>
        <dbReference type="ChEBI" id="CHEBI:15378"/>
        <dbReference type="ChEBI" id="CHEBI:29991"/>
        <dbReference type="ChEBI" id="CHEBI:30616"/>
        <dbReference type="ChEBI" id="CHEBI:43474"/>
        <dbReference type="ChEBI" id="CHEBI:58443"/>
        <dbReference type="ChEBI" id="CHEBI:77657"/>
        <dbReference type="ChEBI" id="CHEBI:456216"/>
        <dbReference type="EC" id="6.3.2.6"/>
    </reaction>
</comment>
<dbReference type="Gene3D" id="3.30.470.20">
    <property type="entry name" value="ATP-grasp fold, B domain"/>
    <property type="match status" value="1"/>
</dbReference>
<dbReference type="PANTHER" id="PTHR43700">
    <property type="entry name" value="PHOSPHORIBOSYLAMINOIMIDAZOLE-SUCCINOCARBOXAMIDE SYNTHASE"/>
    <property type="match status" value="1"/>
</dbReference>
<comment type="similarity">
    <text evidence="2">Belongs to the SAICAR synthetase family.</text>
</comment>
<dbReference type="InterPro" id="IPR028923">
    <property type="entry name" value="SAICAR_synt/ADE2_N"/>
</dbReference>
<keyword evidence="7" id="KW-0067">ATP-binding</keyword>
<evidence type="ECO:0000256" key="9">
    <source>
        <dbReference type="ARBA" id="ARBA00048475"/>
    </source>
</evidence>
<dbReference type="GO" id="GO:0005737">
    <property type="term" value="C:cytoplasm"/>
    <property type="evidence" value="ECO:0007669"/>
    <property type="project" value="TreeGrafter"/>
</dbReference>
<dbReference type="PANTHER" id="PTHR43700:SF1">
    <property type="entry name" value="PHOSPHORIBOSYLAMINOIMIDAZOLE-SUCCINOCARBOXAMIDE SYNTHASE"/>
    <property type="match status" value="1"/>
</dbReference>
<accession>A0A6U5BLZ8</accession>
<feature type="domain" description="SAICAR synthetase/ADE2 N-terminal" evidence="11">
    <location>
        <begin position="46"/>
        <end position="287"/>
    </location>
</feature>
<dbReference type="EC" id="6.3.2.6" evidence="3"/>
<dbReference type="CDD" id="cd01414">
    <property type="entry name" value="SAICAR_synt_Sc"/>
    <property type="match status" value="1"/>
</dbReference>
<dbReference type="PROSITE" id="PS01057">
    <property type="entry name" value="SAICAR_SYNTHETASE_1"/>
    <property type="match status" value="1"/>
</dbReference>
<evidence type="ECO:0000256" key="1">
    <source>
        <dbReference type="ARBA" id="ARBA00004672"/>
    </source>
</evidence>
<keyword evidence="4" id="KW-0436">Ligase</keyword>
<keyword evidence="5" id="KW-0547">Nucleotide-binding</keyword>
<dbReference type="NCBIfam" id="NF009251">
    <property type="entry name" value="PRK12607.1"/>
    <property type="match status" value="1"/>
</dbReference>
<dbReference type="GO" id="GO:0004639">
    <property type="term" value="F:phosphoribosylaminoimidazolesuccinocarboxamide synthase activity"/>
    <property type="evidence" value="ECO:0007669"/>
    <property type="project" value="UniProtKB-EC"/>
</dbReference>
<evidence type="ECO:0000259" key="11">
    <source>
        <dbReference type="Pfam" id="PF01259"/>
    </source>
</evidence>
<dbReference type="FunFam" id="3.30.200.20:FF:000199">
    <property type="entry name" value="Phosphoribosylaminoimidazole-succinocarboxamide synthase"/>
    <property type="match status" value="1"/>
</dbReference>
<gene>
    <name evidence="12" type="ORF">HAND00432_LOCUS31072</name>
</gene>
<evidence type="ECO:0000256" key="3">
    <source>
        <dbReference type="ARBA" id="ARBA00012217"/>
    </source>
</evidence>
<evidence type="ECO:0000256" key="4">
    <source>
        <dbReference type="ARBA" id="ARBA00022598"/>
    </source>
</evidence>
<dbReference type="AlphaFoldDB" id="A0A6U5BLZ8"/>
<evidence type="ECO:0000256" key="6">
    <source>
        <dbReference type="ARBA" id="ARBA00022755"/>
    </source>
</evidence>
<dbReference type="SUPFAM" id="SSF56104">
    <property type="entry name" value="SAICAR synthase-like"/>
    <property type="match status" value="1"/>
</dbReference>
<reference evidence="12" key="1">
    <citation type="submission" date="2021-01" db="EMBL/GenBank/DDBJ databases">
        <authorList>
            <person name="Corre E."/>
            <person name="Pelletier E."/>
            <person name="Niang G."/>
            <person name="Scheremetjew M."/>
            <person name="Finn R."/>
            <person name="Kale V."/>
            <person name="Holt S."/>
            <person name="Cochrane G."/>
            <person name="Meng A."/>
            <person name="Brown T."/>
            <person name="Cohen L."/>
        </authorList>
    </citation>
    <scope>NUCLEOTIDE SEQUENCE</scope>
    <source>
        <strain evidence="12">CCMP644</strain>
    </source>
</reference>
<dbReference type="FunFam" id="3.30.470.20:FF:000015">
    <property type="entry name" value="Phosphoribosylaminoimidazole-succinocarboxamide synthase"/>
    <property type="match status" value="1"/>
</dbReference>
<dbReference type="Pfam" id="PF01259">
    <property type="entry name" value="SAICAR_synt"/>
    <property type="match status" value="1"/>
</dbReference>
<comment type="pathway">
    <text evidence="1">Purine metabolism; IMP biosynthesis via de novo pathway; 5-amino-1-(5-phospho-D-ribosyl)imidazole-4-carboxamide from 5-amino-1-(5-phospho-D-ribosyl)imidazole-4-carboxylate: step 1/2.</text>
</comment>
<sequence>MAEKSWLDENPERLARKAECMGPIKEAVKASAAMAQTELPLEGRIQGKVRDIYDLPNGHLMLVATDRQSAFDRILAAVPFKGQVLNMTAAWWFKKTESIVPNGLVCVPDPNCTVASKVEVFPVEFVVRGYITGSTDTSLWTHYKNGARTYCGIPFPDGLVKNQKLEANVVTPTTKAEHGDAPMSPEDLVKNGYITKEDYDYCAEKALAVFKCGQEESAKRGLILVDTKFEFGKDANGKIFLIDEVLTPDSSRYWAAATFEERLREGKEPENFDKEFLRLWFKSPEANCDPYKDEKLPEAPASLVEELSWRYICIYEMITGDKFSFPPLSPLPHERIVTNATKAKDAATKGELSSLSC</sequence>
<dbReference type="UniPathway" id="UPA00074">
    <property type="reaction ID" value="UER00131"/>
</dbReference>
<dbReference type="GO" id="GO:0006189">
    <property type="term" value="P:'de novo' IMP biosynthetic process"/>
    <property type="evidence" value="ECO:0007669"/>
    <property type="project" value="UniProtKB-UniPathway"/>
</dbReference>
<dbReference type="InterPro" id="IPR018236">
    <property type="entry name" value="SAICAR_synthetase_CS"/>
</dbReference>
<evidence type="ECO:0000256" key="10">
    <source>
        <dbReference type="ARBA" id="ARBA00073447"/>
    </source>
</evidence>
<dbReference type="GO" id="GO:0005524">
    <property type="term" value="F:ATP binding"/>
    <property type="evidence" value="ECO:0007669"/>
    <property type="project" value="UniProtKB-KW"/>
</dbReference>
<proteinExistence type="inferred from homology"/>
<dbReference type="PROSITE" id="PS01058">
    <property type="entry name" value="SAICAR_SYNTHETASE_2"/>
    <property type="match status" value="1"/>
</dbReference>
<evidence type="ECO:0000313" key="12">
    <source>
        <dbReference type="EMBL" id="CAD8980062.1"/>
    </source>
</evidence>
<dbReference type="Gene3D" id="3.30.200.20">
    <property type="entry name" value="Phosphorylase Kinase, domain 1"/>
    <property type="match status" value="1"/>
</dbReference>
<dbReference type="HAMAP" id="MF_00137">
    <property type="entry name" value="SAICAR_synth"/>
    <property type="match status" value="1"/>
</dbReference>